<reference evidence="6 7" key="1">
    <citation type="submission" date="2018-05" db="EMBL/GenBank/DDBJ databases">
        <title>Genomic Encyclopedia of Type Strains, Phase IV (KMG-IV): sequencing the most valuable type-strain genomes for metagenomic binning, comparative biology and taxonomic classification.</title>
        <authorList>
            <person name="Goeker M."/>
        </authorList>
    </citation>
    <scope>NUCLEOTIDE SEQUENCE [LARGE SCALE GENOMIC DNA]</scope>
    <source>
        <strain evidence="6 7">DSM 16097</strain>
    </source>
</reference>
<dbReference type="InterPro" id="IPR029154">
    <property type="entry name" value="HIBADH-like_NADP-bd"/>
</dbReference>
<evidence type="ECO:0000256" key="3">
    <source>
        <dbReference type="PIRSR" id="PIRSR000103-1"/>
    </source>
</evidence>
<dbReference type="Proteomes" id="UP000245708">
    <property type="component" value="Unassembled WGS sequence"/>
</dbReference>
<dbReference type="AlphaFoldDB" id="A0A316GJ29"/>
<dbReference type="GO" id="GO:0016491">
    <property type="term" value="F:oxidoreductase activity"/>
    <property type="evidence" value="ECO:0007669"/>
    <property type="project" value="UniProtKB-KW"/>
</dbReference>
<dbReference type="Pfam" id="PF03446">
    <property type="entry name" value="NAD_binding_2"/>
    <property type="match status" value="1"/>
</dbReference>
<dbReference type="Pfam" id="PF14833">
    <property type="entry name" value="NAD_binding_11"/>
    <property type="match status" value="1"/>
</dbReference>
<dbReference type="PANTHER" id="PTHR43580">
    <property type="entry name" value="OXIDOREDUCTASE GLYR1-RELATED"/>
    <property type="match status" value="1"/>
</dbReference>
<evidence type="ECO:0000313" key="6">
    <source>
        <dbReference type="EMBL" id="PWK59982.1"/>
    </source>
</evidence>
<proteinExistence type="predicted"/>
<comment type="caution">
    <text evidence="6">The sequence shown here is derived from an EMBL/GenBank/DDBJ whole genome shotgun (WGS) entry which is preliminary data.</text>
</comment>
<protein>
    <submittedName>
        <fullName evidence="6">3-hydroxyisobutyrate dehydrogenase</fullName>
    </submittedName>
</protein>
<accession>A0A316GJ29</accession>
<keyword evidence="1" id="KW-0560">Oxidoreductase</keyword>
<organism evidence="6 7">
    <name type="scientific">Roseicyclus mahoneyensis</name>
    <dbReference type="NCBI Taxonomy" id="164332"/>
    <lineage>
        <taxon>Bacteria</taxon>
        <taxon>Pseudomonadati</taxon>
        <taxon>Pseudomonadota</taxon>
        <taxon>Alphaproteobacteria</taxon>
        <taxon>Rhodobacterales</taxon>
        <taxon>Roseobacteraceae</taxon>
        <taxon>Roseicyclus</taxon>
    </lineage>
</organism>
<dbReference type="InterPro" id="IPR013328">
    <property type="entry name" value="6PGD_dom2"/>
</dbReference>
<dbReference type="GO" id="GO:0051287">
    <property type="term" value="F:NAD binding"/>
    <property type="evidence" value="ECO:0007669"/>
    <property type="project" value="InterPro"/>
</dbReference>
<dbReference type="EMBL" id="QGGW01000006">
    <property type="protein sequence ID" value="PWK59982.1"/>
    <property type="molecule type" value="Genomic_DNA"/>
</dbReference>
<dbReference type="InterPro" id="IPR008927">
    <property type="entry name" value="6-PGluconate_DH-like_C_sf"/>
</dbReference>
<evidence type="ECO:0000256" key="1">
    <source>
        <dbReference type="ARBA" id="ARBA00023002"/>
    </source>
</evidence>
<evidence type="ECO:0000259" key="4">
    <source>
        <dbReference type="Pfam" id="PF03446"/>
    </source>
</evidence>
<feature type="domain" description="6-phosphogluconate dehydrogenase NADP-binding" evidence="4">
    <location>
        <begin position="1"/>
        <end position="147"/>
    </location>
</feature>
<evidence type="ECO:0000256" key="2">
    <source>
        <dbReference type="ARBA" id="ARBA00023027"/>
    </source>
</evidence>
<keyword evidence="7" id="KW-1185">Reference proteome</keyword>
<dbReference type="PIRSF" id="PIRSF000103">
    <property type="entry name" value="HIBADH"/>
    <property type="match status" value="1"/>
</dbReference>
<dbReference type="PANTHER" id="PTHR43580:SF2">
    <property type="entry name" value="CYTOKINE-LIKE NUCLEAR FACTOR N-PAC"/>
    <property type="match status" value="1"/>
</dbReference>
<dbReference type="InterPro" id="IPR006115">
    <property type="entry name" value="6PGDH_NADP-bd"/>
</dbReference>
<dbReference type="Gene3D" id="1.10.1040.10">
    <property type="entry name" value="N-(1-d-carboxylethyl)-l-norvaline Dehydrogenase, domain 2"/>
    <property type="match status" value="1"/>
</dbReference>
<name>A0A316GJ29_9RHOB</name>
<dbReference type="SUPFAM" id="SSF48179">
    <property type="entry name" value="6-phosphogluconate dehydrogenase C-terminal domain-like"/>
    <property type="match status" value="1"/>
</dbReference>
<keyword evidence="2" id="KW-0520">NAD</keyword>
<dbReference type="SUPFAM" id="SSF51735">
    <property type="entry name" value="NAD(P)-binding Rossmann-fold domains"/>
    <property type="match status" value="1"/>
</dbReference>
<sequence>MGTAYAKRLIECGHAVTVWNRTADRTKAAAETGASVAADVAALAGCDVILVSLTDAAAVGAVVDALIAAGIAGKLVVDLSTLLPEETRAMAARVTAAGADFVDCPVGGTVAPALKGQLLGMAGGSDAAFARAKPVLDQLCKRVEHMGPAGNGAAMKLAVNLPLAVYWSTLAEALAMVAGAGIPADLAVSLLADSSGGPNVLKNRAQVVIDTLNGTDQPGTFDIAGLAKDLALALKQAESMGQTLPLARGALDSYRTAQDAGLGRFDGSSLTRHLLGKR</sequence>
<feature type="active site" evidence="3">
    <location>
        <position position="156"/>
    </location>
</feature>
<dbReference type="InterPro" id="IPR015815">
    <property type="entry name" value="HIBADH-related"/>
</dbReference>
<evidence type="ECO:0000313" key="7">
    <source>
        <dbReference type="Proteomes" id="UP000245708"/>
    </source>
</evidence>
<dbReference type="InterPro" id="IPR051265">
    <property type="entry name" value="HIBADH-related_NP60_sf"/>
</dbReference>
<dbReference type="InterPro" id="IPR036291">
    <property type="entry name" value="NAD(P)-bd_dom_sf"/>
</dbReference>
<dbReference type="Gene3D" id="3.40.50.720">
    <property type="entry name" value="NAD(P)-binding Rossmann-like Domain"/>
    <property type="match status" value="1"/>
</dbReference>
<gene>
    <name evidence="6" type="ORF">C7455_106270</name>
</gene>
<evidence type="ECO:0000259" key="5">
    <source>
        <dbReference type="Pfam" id="PF14833"/>
    </source>
</evidence>
<feature type="domain" description="3-hydroxyisobutyrate dehydrogenase-like NAD-binding" evidence="5">
    <location>
        <begin position="150"/>
        <end position="273"/>
    </location>
</feature>
<dbReference type="GO" id="GO:0050661">
    <property type="term" value="F:NADP binding"/>
    <property type="evidence" value="ECO:0007669"/>
    <property type="project" value="InterPro"/>
</dbReference>